<protein>
    <submittedName>
        <fullName evidence="3">DMT family transporter</fullName>
    </submittedName>
</protein>
<feature type="transmembrane region" description="Helical" evidence="2">
    <location>
        <begin position="66"/>
        <end position="86"/>
    </location>
</feature>
<accession>A0ABW4ZX70</accession>
<evidence type="ECO:0000256" key="1">
    <source>
        <dbReference type="ARBA" id="ARBA00004127"/>
    </source>
</evidence>
<sequence length="155" mass="17010">MMQGLFLALLAGSLVSMQTIFNSKVNQRVGSWAATAFVLGLGCVASLLIGLLFEGKHLFDLQKMKLWYWFSGVIGVGVVTCLMQGIKRLGPTYAISIVLTAQLGFALFWDLLGWLGLEQVPFRFQQLIGVLVIIGGIVVFKAGGRRERQQSSKLM</sequence>
<dbReference type="PANTHER" id="PTHR34821">
    <property type="entry name" value="INNER MEMBRANE PROTEIN YDCZ"/>
    <property type="match status" value="1"/>
</dbReference>
<dbReference type="Proteomes" id="UP001597343">
    <property type="component" value="Unassembled WGS sequence"/>
</dbReference>
<name>A0ABW4ZX70_9BACL</name>
<evidence type="ECO:0000313" key="4">
    <source>
        <dbReference type="Proteomes" id="UP001597343"/>
    </source>
</evidence>
<reference evidence="4" key="1">
    <citation type="journal article" date="2019" name="Int. J. Syst. Evol. Microbiol.">
        <title>The Global Catalogue of Microorganisms (GCM) 10K type strain sequencing project: providing services to taxonomists for standard genome sequencing and annotation.</title>
        <authorList>
            <consortium name="The Broad Institute Genomics Platform"/>
            <consortium name="The Broad Institute Genome Sequencing Center for Infectious Disease"/>
            <person name="Wu L."/>
            <person name="Ma J."/>
        </authorList>
    </citation>
    <scope>NUCLEOTIDE SEQUENCE [LARGE SCALE GENOMIC DNA]</scope>
    <source>
        <strain evidence="4">CGMCC 1.13574</strain>
    </source>
</reference>
<evidence type="ECO:0000256" key="2">
    <source>
        <dbReference type="SAM" id="Phobius"/>
    </source>
</evidence>
<evidence type="ECO:0000313" key="3">
    <source>
        <dbReference type="EMBL" id="MFD2170026.1"/>
    </source>
</evidence>
<dbReference type="Pfam" id="PF04657">
    <property type="entry name" value="DMT_YdcZ"/>
    <property type="match status" value="1"/>
</dbReference>
<dbReference type="SUPFAM" id="SSF103481">
    <property type="entry name" value="Multidrug resistance efflux transporter EmrE"/>
    <property type="match status" value="1"/>
</dbReference>
<keyword evidence="4" id="KW-1185">Reference proteome</keyword>
<comment type="caution">
    <text evidence="3">The sequence shown here is derived from an EMBL/GenBank/DDBJ whole genome shotgun (WGS) entry which is preliminary data.</text>
</comment>
<organism evidence="3 4">
    <name type="scientific">Tumebacillus lipolyticus</name>
    <dbReference type="NCBI Taxonomy" id="1280370"/>
    <lineage>
        <taxon>Bacteria</taxon>
        <taxon>Bacillati</taxon>
        <taxon>Bacillota</taxon>
        <taxon>Bacilli</taxon>
        <taxon>Bacillales</taxon>
        <taxon>Alicyclobacillaceae</taxon>
        <taxon>Tumebacillus</taxon>
    </lineage>
</organism>
<dbReference type="EMBL" id="JBHUIO010000005">
    <property type="protein sequence ID" value="MFD2170026.1"/>
    <property type="molecule type" value="Genomic_DNA"/>
</dbReference>
<keyword evidence="2" id="KW-1133">Transmembrane helix</keyword>
<dbReference type="PANTHER" id="PTHR34821:SF3">
    <property type="entry name" value="MEMBRANE PROTEIN"/>
    <property type="match status" value="1"/>
</dbReference>
<dbReference type="InterPro" id="IPR006750">
    <property type="entry name" value="YdcZ"/>
</dbReference>
<keyword evidence="2" id="KW-0812">Transmembrane</keyword>
<proteinExistence type="predicted"/>
<feature type="transmembrane region" description="Helical" evidence="2">
    <location>
        <begin position="92"/>
        <end position="115"/>
    </location>
</feature>
<dbReference type="RefSeq" id="WP_386045631.1">
    <property type="nucleotide sequence ID" value="NZ_JBHUIO010000005.1"/>
</dbReference>
<feature type="transmembrane region" description="Helical" evidence="2">
    <location>
        <begin position="127"/>
        <end position="144"/>
    </location>
</feature>
<keyword evidence="2" id="KW-0472">Membrane</keyword>
<comment type="subcellular location">
    <subcellularLocation>
        <location evidence="1">Endomembrane system</location>
        <topology evidence="1">Multi-pass membrane protein</topology>
    </subcellularLocation>
</comment>
<gene>
    <name evidence="3" type="ORF">ACFSOY_08455</name>
</gene>
<dbReference type="InterPro" id="IPR037185">
    <property type="entry name" value="EmrE-like"/>
</dbReference>
<feature type="transmembrane region" description="Helical" evidence="2">
    <location>
        <begin position="33"/>
        <end position="54"/>
    </location>
</feature>